<evidence type="ECO:0000256" key="3">
    <source>
        <dbReference type="ARBA" id="ARBA00023082"/>
    </source>
</evidence>
<comment type="similarity">
    <text evidence="1">Belongs to the sigma-70 factor family. ECF subfamily.</text>
</comment>
<dbReference type="STRING" id="1563681.BFP71_18595"/>
<evidence type="ECO:0000256" key="2">
    <source>
        <dbReference type="ARBA" id="ARBA00023015"/>
    </source>
</evidence>
<dbReference type="AlphaFoldDB" id="A0A1E5T212"/>
<dbReference type="InterPro" id="IPR013325">
    <property type="entry name" value="RNA_pol_sigma_r2"/>
</dbReference>
<name>A0A1E5T212_9BACT</name>
<dbReference type="SUPFAM" id="SSF88659">
    <property type="entry name" value="Sigma3 and sigma4 domains of RNA polymerase sigma factors"/>
    <property type="match status" value="1"/>
</dbReference>
<organism evidence="7 8">
    <name type="scientific">Roseivirga misakiensis</name>
    <dbReference type="NCBI Taxonomy" id="1563681"/>
    <lineage>
        <taxon>Bacteria</taxon>
        <taxon>Pseudomonadati</taxon>
        <taxon>Bacteroidota</taxon>
        <taxon>Cytophagia</taxon>
        <taxon>Cytophagales</taxon>
        <taxon>Roseivirgaceae</taxon>
        <taxon>Roseivirga</taxon>
    </lineage>
</organism>
<dbReference type="PANTHER" id="PTHR43133">
    <property type="entry name" value="RNA POLYMERASE ECF-TYPE SIGMA FACTO"/>
    <property type="match status" value="1"/>
</dbReference>
<dbReference type="InterPro" id="IPR013249">
    <property type="entry name" value="RNA_pol_sigma70_r4_t2"/>
</dbReference>
<evidence type="ECO:0000256" key="4">
    <source>
        <dbReference type="ARBA" id="ARBA00023163"/>
    </source>
</evidence>
<dbReference type="NCBIfam" id="TIGR02937">
    <property type="entry name" value="sigma70-ECF"/>
    <property type="match status" value="1"/>
</dbReference>
<dbReference type="InterPro" id="IPR039425">
    <property type="entry name" value="RNA_pol_sigma-70-like"/>
</dbReference>
<keyword evidence="8" id="KW-1185">Reference proteome</keyword>
<dbReference type="GO" id="GO:0016987">
    <property type="term" value="F:sigma factor activity"/>
    <property type="evidence" value="ECO:0007669"/>
    <property type="project" value="UniProtKB-KW"/>
</dbReference>
<dbReference type="GO" id="GO:0003677">
    <property type="term" value="F:DNA binding"/>
    <property type="evidence" value="ECO:0007669"/>
    <property type="project" value="InterPro"/>
</dbReference>
<dbReference type="InterPro" id="IPR036388">
    <property type="entry name" value="WH-like_DNA-bd_sf"/>
</dbReference>
<dbReference type="SUPFAM" id="SSF88946">
    <property type="entry name" value="Sigma2 domain of RNA polymerase sigma factors"/>
    <property type="match status" value="1"/>
</dbReference>
<evidence type="ECO:0000313" key="7">
    <source>
        <dbReference type="EMBL" id="OEK05401.1"/>
    </source>
</evidence>
<dbReference type="Proteomes" id="UP000095552">
    <property type="component" value="Unassembled WGS sequence"/>
</dbReference>
<accession>A0A1E5T212</accession>
<evidence type="ECO:0000259" key="5">
    <source>
        <dbReference type="Pfam" id="PF04542"/>
    </source>
</evidence>
<dbReference type="PANTHER" id="PTHR43133:SF45">
    <property type="entry name" value="RNA POLYMERASE ECF-TYPE SIGMA FACTOR"/>
    <property type="match status" value="1"/>
</dbReference>
<dbReference type="Gene3D" id="1.10.1740.10">
    <property type="match status" value="1"/>
</dbReference>
<proteinExistence type="inferred from homology"/>
<dbReference type="Pfam" id="PF04542">
    <property type="entry name" value="Sigma70_r2"/>
    <property type="match status" value="1"/>
</dbReference>
<dbReference type="InterPro" id="IPR007627">
    <property type="entry name" value="RNA_pol_sigma70_r2"/>
</dbReference>
<keyword evidence="2" id="KW-0805">Transcription regulation</keyword>
<evidence type="ECO:0000313" key="8">
    <source>
        <dbReference type="Proteomes" id="UP000095552"/>
    </source>
</evidence>
<dbReference type="InterPro" id="IPR013324">
    <property type="entry name" value="RNA_pol_sigma_r3/r4-like"/>
</dbReference>
<keyword evidence="4" id="KW-0804">Transcription</keyword>
<protein>
    <submittedName>
        <fullName evidence="7">RNA polymerase subunit sigma-70</fullName>
    </submittedName>
</protein>
<feature type="domain" description="RNA polymerase sigma-70 region 2" evidence="5">
    <location>
        <begin position="15"/>
        <end position="79"/>
    </location>
</feature>
<dbReference type="OrthoDB" id="9780326at2"/>
<dbReference type="GO" id="GO:0006352">
    <property type="term" value="P:DNA-templated transcription initiation"/>
    <property type="evidence" value="ECO:0007669"/>
    <property type="project" value="InterPro"/>
</dbReference>
<sequence>MKEQQQNEVFNDWLQKHKGILFKVVRAYGANLEDQEDLFQEIAVQVWRSVPKFRNDCAVSTWMYRIALNTAIKWSSKERKYQEGREDIAKAHILTEQSEFKDERLGWLYEQIARLDNVDRSLCLLLLDGFSYKEMAKIVGISESYVGVRINRIKKHLTQQSEKVS</sequence>
<evidence type="ECO:0000256" key="1">
    <source>
        <dbReference type="ARBA" id="ARBA00010641"/>
    </source>
</evidence>
<feature type="domain" description="RNA polymerase sigma factor 70 region 4 type 2" evidence="6">
    <location>
        <begin position="107"/>
        <end position="157"/>
    </location>
</feature>
<evidence type="ECO:0000259" key="6">
    <source>
        <dbReference type="Pfam" id="PF08281"/>
    </source>
</evidence>
<dbReference type="Gene3D" id="1.10.10.10">
    <property type="entry name" value="Winged helix-like DNA-binding domain superfamily/Winged helix DNA-binding domain"/>
    <property type="match status" value="1"/>
</dbReference>
<comment type="caution">
    <text evidence="7">The sequence shown here is derived from an EMBL/GenBank/DDBJ whole genome shotgun (WGS) entry which is preliminary data.</text>
</comment>
<gene>
    <name evidence="7" type="ORF">BFP71_18595</name>
</gene>
<reference evidence="7 8" key="1">
    <citation type="submission" date="2016-08" db="EMBL/GenBank/DDBJ databases">
        <title>Draft genome of Fabibacter sp. strain SK-8.</title>
        <authorList>
            <person name="Wong S.-K."/>
            <person name="Hamasaki K."/>
            <person name="Yoshizawa S."/>
        </authorList>
    </citation>
    <scope>NUCLEOTIDE SEQUENCE [LARGE SCALE GENOMIC DNA]</scope>
    <source>
        <strain evidence="7 8">SK-8</strain>
    </source>
</reference>
<dbReference type="Pfam" id="PF08281">
    <property type="entry name" value="Sigma70_r4_2"/>
    <property type="match status" value="1"/>
</dbReference>
<dbReference type="EMBL" id="MDGQ01000005">
    <property type="protein sequence ID" value="OEK05401.1"/>
    <property type="molecule type" value="Genomic_DNA"/>
</dbReference>
<keyword evidence="3" id="KW-0731">Sigma factor</keyword>
<dbReference type="RefSeq" id="WP_069836905.1">
    <property type="nucleotide sequence ID" value="NZ_MDGQ01000005.1"/>
</dbReference>
<dbReference type="InterPro" id="IPR014284">
    <property type="entry name" value="RNA_pol_sigma-70_dom"/>
</dbReference>